<dbReference type="GO" id="GO:0006147">
    <property type="term" value="P:guanine catabolic process"/>
    <property type="evidence" value="ECO:0007669"/>
    <property type="project" value="UniProtKB-UniRule"/>
</dbReference>
<dbReference type="AlphaFoldDB" id="A0A4Z0D762"/>
<organism evidence="10 11">
    <name type="scientific">Soehngenia longivitae</name>
    <dbReference type="NCBI Taxonomy" id="2562294"/>
    <lineage>
        <taxon>Bacteria</taxon>
        <taxon>Bacillati</taxon>
        <taxon>Bacillota</taxon>
        <taxon>Tissierellia</taxon>
        <taxon>Tissierellales</taxon>
        <taxon>Tissierellaceae</taxon>
        <taxon>Soehngenia</taxon>
    </lineage>
</organism>
<dbReference type="InterPro" id="IPR011059">
    <property type="entry name" value="Metal-dep_hydrolase_composite"/>
</dbReference>
<name>A0A4Z0D762_9FIRM</name>
<dbReference type="GO" id="GO:0005829">
    <property type="term" value="C:cytosol"/>
    <property type="evidence" value="ECO:0007669"/>
    <property type="project" value="TreeGrafter"/>
</dbReference>
<dbReference type="Gene3D" id="3.20.20.140">
    <property type="entry name" value="Metal-dependent hydrolases"/>
    <property type="match status" value="1"/>
</dbReference>
<evidence type="ECO:0000313" key="10">
    <source>
        <dbReference type="EMBL" id="TFZ40738.1"/>
    </source>
</evidence>
<evidence type="ECO:0000256" key="5">
    <source>
        <dbReference type="ARBA" id="ARBA00022801"/>
    </source>
</evidence>
<accession>A0A4Z0D762</accession>
<dbReference type="SUPFAM" id="SSF51556">
    <property type="entry name" value="Metallo-dependent hydrolases"/>
    <property type="match status" value="1"/>
</dbReference>
<dbReference type="EMBL" id="SRIB01000004">
    <property type="protein sequence ID" value="TFZ40738.1"/>
    <property type="molecule type" value="Genomic_DNA"/>
</dbReference>
<evidence type="ECO:0000256" key="4">
    <source>
        <dbReference type="ARBA" id="ARBA00022723"/>
    </source>
</evidence>
<dbReference type="Gene3D" id="2.30.40.10">
    <property type="entry name" value="Urease, subunit C, domain 1"/>
    <property type="match status" value="1"/>
</dbReference>
<comment type="similarity">
    <text evidence="2 8">Belongs to the metallo-dependent hydrolases superfamily. ATZ/TRZ family.</text>
</comment>
<comment type="cofactor">
    <cofactor evidence="8">
        <name>Zn(2+)</name>
        <dbReference type="ChEBI" id="CHEBI:29105"/>
    </cofactor>
    <text evidence="8">Binds 1 zinc ion per subunit.</text>
</comment>
<dbReference type="PANTHER" id="PTHR11271:SF6">
    <property type="entry name" value="GUANINE DEAMINASE"/>
    <property type="match status" value="1"/>
</dbReference>
<keyword evidence="6 8" id="KW-0862">Zinc</keyword>
<evidence type="ECO:0000259" key="9">
    <source>
        <dbReference type="Pfam" id="PF01979"/>
    </source>
</evidence>
<dbReference type="RefSeq" id="WP_135270764.1">
    <property type="nucleotide sequence ID" value="NZ_SRIB01000004.1"/>
</dbReference>
<evidence type="ECO:0000313" key="11">
    <source>
        <dbReference type="Proteomes" id="UP000298381"/>
    </source>
</evidence>
<keyword evidence="4 8" id="KW-0479">Metal-binding</keyword>
<proteinExistence type="inferred from homology"/>
<protein>
    <recommendedName>
        <fullName evidence="3 7">Guanine deaminase</fullName>
        <shortName evidence="8">Guanase</shortName>
        <ecNumber evidence="3 7">3.5.4.3</ecNumber>
    </recommendedName>
    <alternativeName>
        <fullName evidence="8">Guanine aminohydrolase</fullName>
    </alternativeName>
</protein>
<dbReference type="UniPathway" id="UPA00603">
    <property type="reaction ID" value="UER00660"/>
</dbReference>
<evidence type="ECO:0000256" key="3">
    <source>
        <dbReference type="ARBA" id="ARBA00012781"/>
    </source>
</evidence>
<dbReference type="PANTHER" id="PTHR11271">
    <property type="entry name" value="GUANINE DEAMINASE"/>
    <property type="match status" value="1"/>
</dbReference>
<keyword evidence="11" id="KW-1185">Reference proteome</keyword>
<dbReference type="Pfam" id="PF01979">
    <property type="entry name" value="Amidohydro_1"/>
    <property type="match status" value="1"/>
</dbReference>
<dbReference type="GO" id="GO:0008892">
    <property type="term" value="F:guanine deaminase activity"/>
    <property type="evidence" value="ECO:0007669"/>
    <property type="project" value="UniProtKB-UniRule"/>
</dbReference>
<evidence type="ECO:0000256" key="1">
    <source>
        <dbReference type="ARBA" id="ARBA00004984"/>
    </source>
</evidence>
<feature type="domain" description="Amidohydrolase-related" evidence="9">
    <location>
        <begin position="57"/>
        <end position="414"/>
    </location>
</feature>
<dbReference type="InterPro" id="IPR014311">
    <property type="entry name" value="Guanine_deaminase"/>
</dbReference>
<dbReference type="NCBIfam" id="TIGR02967">
    <property type="entry name" value="guan_deamin"/>
    <property type="match status" value="1"/>
</dbReference>
<dbReference type="SUPFAM" id="SSF51338">
    <property type="entry name" value="Composite domain of metallo-dependent hydrolases"/>
    <property type="match status" value="1"/>
</dbReference>
<dbReference type="Proteomes" id="UP000298381">
    <property type="component" value="Unassembled WGS sequence"/>
</dbReference>
<evidence type="ECO:0000256" key="8">
    <source>
        <dbReference type="RuleBase" id="RU366009"/>
    </source>
</evidence>
<evidence type="ECO:0000256" key="7">
    <source>
        <dbReference type="NCBIfam" id="TIGR02967"/>
    </source>
</evidence>
<dbReference type="InterPro" id="IPR032466">
    <property type="entry name" value="Metal_Hydrolase"/>
</dbReference>
<dbReference type="InterPro" id="IPR006680">
    <property type="entry name" value="Amidohydro-rel"/>
</dbReference>
<gene>
    <name evidence="10" type="primary">guaD</name>
    <name evidence="10" type="ORF">E4100_04060</name>
</gene>
<dbReference type="EC" id="3.5.4.3" evidence="3 7"/>
<comment type="caution">
    <text evidence="10">The sequence shown here is derived from an EMBL/GenBank/DDBJ whole genome shotgun (WGS) entry which is preliminary data.</text>
</comment>
<dbReference type="InterPro" id="IPR051607">
    <property type="entry name" value="Metallo-dep_hydrolases"/>
</dbReference>
<comment type="function">
    <text evidence="8">Catalyzes the hydrolytic deamination of guanine, producing xanthine and ammonia.</text>
</comment>
<keyword evidence="5 8" id="KW-0378">Hydrolase</keyword>
<comment type="pathway">
    <text evidence="1 8">Purine metabolism; guanine degradation; xanthine from guanine: step 1/1.</text>
</comment>
<evidence type="ECO:0000256" key="2">
    <source>
        <dbReference type="ARBA" id="ARBA00006745"/>
    </source>
</evidence>
<evidence type="ECO:0000256" key="6">
    <source>
        <dbReference type="ARBA" id="ARBA00022833"/>
    </source>
</evidence>
<dbReference type="GO" id="GO:0008270">
    <property type="term" value="F:zinc ion binding"/>
    <property type="evidence" value="ECO:0007669"/>
    <property type="project" value="UniProtKB-UniRule"/>
</dbReference>
<comment type="catalytic activity">
    <reaction evidence="8">
        <text>guanine + H2O + H(+) = xanthine + NH4(+)</text>
        <dbReference type="Rhea" id="RHEA:14665"/>
        <dbReference type="ChEBI" id="CHEBI:15377"/>
        <dbReference type="ChEBI" id="CHEBI:15378"/>
        <dbReference type="ChEBI" id="CHEBI:16235"/>
        <dbReference type="ChEBI" id="CHEBI:17712"/>
        <dbReference type="ChEBI" id="CHEBI:28938"/>
        <dbReference type="EC" id="3.5.4.3"/>
    </reaction>
</comment>
<reference evidence="10 11" key="1">
    <citation type="submission" date="2019-03" db="EMBL/GenBank/DDBJ databases">
        <title>Draft genome sequence data and analysis of a Fermenting Bacterium, Soehngenia longevitae strain 1933PT, isolated from petroleum reservoir in Azerbaijan.</title>
        <authorList>
            <person name="Grouzdev D.S."/>
            <person name="Bidzhieva S.K."/>
            <person name="Sokolova D.S."/>
            <person name="Tourova T.P."/>
            <person name="Poltaraus A.B."/>
            <person name="Nazina T.N."/>
        </authorList>
    </citation>
    <scope>NUCLEOTIDE SEQUENCE [LARGE SCALE GENOMIC DNA]</scope>
    <source>
        <strain evidence="10 11">1933P</strain>
    </source>
</reference>
<dbReference type="OrthoDB" id="9807210at2"/>
<sequence length="418" mass="47409">MKKIFKGDIIYTKNSNSFEVHKDSYLVVEDGVVKDILHYIESIPSDYEYLDYTNKLIIPGFVDIHLHSSQFLNMGLGMDKELIPWLNTYTFPEEAKFRDLEYAKTAYTKFVSDLINKGTTSSVIYSTIHKESTMFLMDLLDKAKLRAYVGKVNMDRNTIDELCENTNYSIEETEEIILSSKSNRVKPIITPRFVPSCSPELMEGLSKLAIKYNVPVQSHLSENTNEVKWVKELHPDIENYASVYNKFGLFGQTKTVMAHCIYTSDEEIELMKKNGVFAAHCAISNFNLSSGIMPVRKYLDYGVDVGLGSDISGGNTLSIPQSIVSTIQASKIKWLESNKELYPLSFSEVFYMATKGGGKFFEHVGSFERGYNADLLIIDDSNLSDINKFDVLDRLQKYIYSGNENNIIGVYVDADKVS</sequence>